<sequence length="165" mass="18323">MGLFSILPIVREHYKSLVSDSSKKRAVIIFGVIPTAISIILILSGMNLTRDLAEVLIPAIAILIGFSINAMLLLIGRVSDEPTEREEKLVKNTRNHTMYAVILGLATLVIVLVFLISSKNKLAPVDLPLRTMASFLIYFLIGHYIISLYLLPARFYAIAENINID</sequence>
<proteinExistence type="predicted"/>
<keyword evidence="1" id="KW-0812">Transmembrane</keyword>
<dbReference type="GeneID" id="25144735"/>
<gene>
    <name evidence="2" type="ORF">HALLA_09535</name>
    <name evidence="3" type="ORF">HALLA_09700</name>
</gene>
<reference evidence="2 4" key="1">
    <citation type="submission" date="2014-01" db="EMBL/GenBank/DDBJ databases">
        <authorList>
            <consortium name="DOE Joint Genome Institute"/>
            <person name="Anderson I."/>
            <person name="Huntemann M."/>
            <person name="Han J."/>
            <person name="Chen A."/>
            <person name="Kyrpides N."/>
            <person name="Mavromatis K."/>
            <person name="Markowitz V."/>
            <person name="Palaniappan K."/>
            <person name="Ivanova N."/>
            <person name="Schaumberg A."/>
            <person name="Pati A."/>
            <person name="Liolios K."/>
            <person name="Nordberg H.P."/>
            <person name="Cantor M.N."/>
            <person name="Hua S.X."/>
            <person name="Woyke T."/>
        </authorList>
    </citation>
    <scope>NUCLEOTIDE SEQUENCE [LARGE SCALE GENOMIC DNA]</scope>
    <source>
        <strain evidence="2 4">XH-48</strain>
    </source>
</reference>
<organism evidence="2 4">
    <name type="scientific">Halostagnicola larsenii XH-48</name>
    <dbReference type="NCBI Taxonomy" id="797299"/>
    <lineage>
        <taxon>Archaea</taxon>
        <taxon>Methanobacteriati</taxon>
        <taxon>Methanobacteriota</taxon>
        <taxon>Stenosarchaea group</taxon>
        <taxon>Halobacteria</taxon>
        <taxon>Halobacteriales</taxon>
        <taxon>Natrialbaceae</taxon>
        <taxon>Halostagnicola</taxon>
    </lineage>
</organism>
<accession>W0JUC8</accession>
<name>W0JUC8_9EURY</name>
<dbReference type="EMBL" id="CP007055">
    <property type="protein sequence ID" value="AHG00840.1"/>
    <property type="molecule type" value="Genomic_DNA"/>
</dbReference>
<evidence type="ECO:0000313" key="2">
    <source>
        <dbReference type="EMBL" id="AHG00840.1"/>
    </source>
</evidence>
<keyword evidence="1" id="KW-1133">Transmembrane helix</keyword>
<feature type="transmembrane region" description="Helical" evidence="1">
    <location>
        <begin position="129"/>
        <end position="151"/>
    </location>
</feature>
<dbReference type="RefSeq" id="WP_049952278.1">
    <property type="nucleotide sequence ID" value="NZ_CP007055.1"/>
</dbReference>
<evidence type="ECO:0000256" key="1">
    <source>
        <dbReference type="SAM" id="Phobius"/>
    </source>
</evidence>
<feature type="transmembrane region" description="Helical" evidence="1">
    <location>
        <begin position="97"/>
        <end position="117"/>
    </location>
</feature>
<dbReference type="KEGG" id="hlr:HALLA_09700"/>
<feature type="transmembrane region" description="Helical" evidence="1">
    <location>
        <begin position="26"/>
        <end position="43"/>
    </location>
</feature>
<dbReference type="AlphaFoldDB" id="W0JUC8"/>
<feature type="transmembrane region" description="Helical" evidence="1">
    <location>
        <begin position="55"/>
        <end position="76"/>
    </location>
</feature>
<dbReference type="EMBL" id="CP007055">
    <property type="protein sequence ID" value="AHG00859.1"/>
    <property type="molecule type" value="Genomic_DNA"/>
</dbReference>
<dbReference type="SUPFAM" id="SSF82866">
    <property type="entry name" value="Multidrug efflux transporter AcrB transmembrane domain"/>
    <property type="match status" value="1"/>
</dbReference>
<dbReference type="Proteomes" id="UP000019024">
    <property type="component" value="Chromosome"/>
</dbReference>
<keyword evidence="1" id="KW-0472">Membrane</keyword>
<dbReference type="Gene3D" id="1.20.1640.10">
    <property type="entry name" value="Multidrug efflux transporter AcrB transmembrane domain"/>
    <property type="match status" value="1"/>
</dbReference>
<evidence type="ECO:0000313" key="4">
    <source>
        <dbReference type="Proteomes" id="UP000019024"/>
    </source>
</evidence>
<dbReference type="KEGG" id="hlr:HALLA_09535"/>
<protein>
    <submittedName>
        <fullName evidence="2">Uncharacterized protein</fullName>
    </submittedName>
</protein>
<dbReference type="HOGENOM" id="CLU_1607092_0_0_2"/>
<evidence type="ECO:0000313" key="3">
    <source>
        <dbReference type="EMBL" id="AHG00859.1"/>
    </source>
</evidence>
<keyword evidence="4" id="KW-1185">Reference proteome</keyword>